<evidence type="ECO:0000313" key="2">
    <source>
        <dbReference type="EMBL" id="SVA65240.1"/>
    </source>
</evidence>
<evidence type="ECO:0008006" key="3">
    <source>
        <dbReference type="Google" id="ProtNLM"/>
    </source>
</evidence>
<gene>
    <name evidence="2" type="ORF">METZ01_LOCUS118094</name>
</gene>
<proteinExistence type="predicted"/>
<sequence>MKQFQIIIISGIIILGVFCYTLLQPGLWKNQISNYCNNKLLKGSLWKIDFGDLNGNMLSKITGKGMEIYHSNGYSVKFSDWSVKLNMLNTLFRLPTFEVININDYSIHMSILDKNISDSSISHLNIIPKIFPEFQVKSYSISGSINVENKFHPIAFSSKGSVIAKDNKLNVQLNKSVIHDSIYLDILEIDEGNISLNADEQNISMELEANWKNIPIHYSILLNENREGSVEGNLEFKHFELVDYLPKFPKINPDFNQLSGHINFNVHGRNTKTNLELWNDIGDTIPGKFDLDIRKNIVIINNGRIEFDSSSLDIKFMLNPEGRLAGSCHAHHLKLDDWFNTQSKIILDGDFNYEGVISNDKIREWSFSSDVLETGLLPEDTLTVSVSGAYDGTTFELTEPLIAILNGQYIEMDGFFDIPSSESRWTISSMDMDLALLPFKIKGIDIDGIVTGSISANGDFASPSIELDLLVEDVNAYLFSSSRLLVKGNIQNPVILQGGGMNLTFENGKWSGFELGEGELDMTFDKGDIFIKDISTISRENFLQASGKVIQRKFISLDRIQMAYDSHYLAIPQSVEATLIHNGISVKPFVVHVDDGVIEGVLQVGSKIDGRIKMSNVDGGFINKFFPKNKLDLYGLLFGEIGFTKTDLDQSASFDMTMKNGQIYNQVFSDLTLSAVFKKGTIHIEDFTLTNNEQTGIQITGSIPIKEISSSNTVDISSHFSFLNTDIFTQFIPDGFPIEGIVSGNFNLKSEDSSPLYEFYLTIKNGFYDKIDLGTVSAKGYYRNNLLTFDSFSSTNSKGDITGSASLPIKLDYNSIGFGKKVLNEPVDINVRGSFNHMEFLTDYLSIADSLRGTVNIELSINGGWD</sequence>
<feature type="transmembrane region" description="Helical" evidence="1">
    <location>
        <begin position="7"/>
        <end position="28"/>
    </location>
</feature>
<name>A0A381XKW3_9ZZZZ</name>
<protein>
    <recommendedName>
        <fullName evidence="3">AsmA-like C-terminal domain-containing protein</fullName>
    </recommendedName>
</protein>
<keyword evidence="1" id="KW-1133">Transmembrane helix</keyword>
<keyword evidence="1" id="KW-0472">Membrane</keyword>
<keyword evidence="1" id="KW-0812">Transmembrane</keyword>
<reference evidence="2" key="1">
    <citation type="submission" date="2018-05" db="EMBL/GenBank/DDBJ databases">
        <authorList>
            <person name="Lanie J.A."/>
            <person name="Ng W.-L."/>
            <person name="Kazmierczak K.M."/>
            <person name="Andrzejewski T.M."/>
            <person name="Davidsen T.M."/>
            <person name="Wayne K.J."/>
            <person name="Tettelin H."/>
            <person name="Glass J.I."/>
            <person name="Rusch D."/>
            <person name="Podicherti R."/>
            <person name="Tsui H.-C.T."/>
            <person name="Winkler M.E."/>
        </authorList>
    </citation>
    <scope>NUCLEOTIDE SEQUENCE</scope>
</reference>
<organism evidence="2">
    <name type="scientific">marine metagenome</name>
    <dbReference type="NCBI Taxonomy" id="408172"/>
    <lineage>
        <taxon>unclassified sequences</taxon>
        <taxon>metagenomes</taxon>
        <taxon>ecological metagenomes</taxon>
    </lineage>
</organism>
<accession>A0A381XKW3</accession>
<feature type="non-terminal residue" evidence="2">
    <location>
        <position position="866"/>
    </location>
</feature>
<dbReference type="EMBL" id="UINC01015507">
    <property type="protein sequence ID" value="SVA65240.1"/>
    <property type="molecule type" value="Genomic_DNA"/>
</dbReference>
<evidence type="ECO:0000256" key="1">
    <source>
        <dbReference type="SAM" id="Phobius"/>
    </source>
</evidence>
<dbReference type="AlphaFoldDB" id="A0A381XKW3"/>